<feature type="region of interest" description="Disordered" evidence="2">
    <location>
        <begin position="650"/>
        <end position="694"/>
    </location>
</feature>
<feature type="compositionally biased region" description="Basic and acidic residues" evidence="2">
    <location>
        <begin position="652"/>
        <end position="673"/>
    </location>
</feature>
<dbReference type="SUPFAM" id="SSF54695">
    <property type="entry name" value="POZ domain"/>
    <property type="match status" value="1"/>
</dbReference>
<dbReference type="AlphaFoldDB" id="A0A6J8CM85"/>
<accession>A0A6J8CM85</accession>
<dbReference type="Gene3D" id="3.30.710.10">
    <property type="entry name" value="Potassium Channel Kv1.1, Chain A"/>
    <property type="match status" value="1"/>
</dbReference>
<dbReference type="InterPro" id="IPR011333">
    <property type="entry name" value="SKP1/BTB/POZ_sf"/>
</dbReference>
<protein>
    <submittedName>
        <fullName evidence="4">ARMC5</fullName>
    </submittedName>
</protein>
<evidence type="ECO:0000256" key="1">
    <source>
        <dbReference type="PROSITE-ProRule" id="PRU00259"/>
    </source>
</evidence>
<dbReference type="PANTHER" id="PTHR23312:SF8">
    <property type="entry name" value="ARMADILLO REPEAT-CONTAINING PROTEIN 5"/>
    <property type="match status" value="1"/>
</dbReference>
<gene>
    <name evidence="4" type="ORF">MCOR_30763</name>
</gene>
<feature type="region of interest" description="Disordered" evidence="2">
    <location>
        <begin position="473"/>
        <end position="503"/>
    </location>
</feature>
<dbReference type="OrthoDB" id="6086604at2759"/>
<dbReference type="SMART" id="SM00225">
    <property type="entry name" value="BTB"/>
    <property type="match status" value="1"/>
</dbReference>
<dbReference type="EMBL" id="CACVKT020005605">
    <property type="protein sequence ID" value="CAC5396164.1"/>
    <property type="molecule type" value="Genomic_DNA"/>
</dbReference>
<dbReference type="InterPro" id="IPR000225">
    <property type="entry name" value="Armadillo"/>
</dbReference>
<evidence type="ECO:0000256" key="2">
    <source>
        <dbReference type="SAM" id="MobiDB-lite"/>
    </source>
</evidence>
<dbReference type="Gene3D" id="1.25.10.10">
    <property type="entry name" value="Leucine-rich Repeat Variant"/>
    <property type="match status" value="2"/>
</dbReference>
<feature type="repeat" description="ARM" evidence="1">
    <location>
        <begin position="49"/>
        <end position="93"/>
    </location>
</feature>
<dbReference type="InterPro" id="IPR000210">
    <property type="entry name" value="BTB/POZ_dom"/>
</dbReference>
<name>A0A6J8CM85_MYTCO</name>
<feature type="domain" description="BTB" evidence="3">
    <location>
        <begin position="1023"/>
        <end position="1082"/>
    </location>
</feature>
<evidence type="ECO:0000259" key="3">
    <source>
        <dbReference type="PROSITE" id="PS50097"/>
    </source>
</evidence>
<evidence type="ECO:0000313" key="5">
    <source>
        <dbReference type="Proteomes" id="UP000507470"/>
    </source>
</evidence>
<dbReference type="SMART" id="SM00185">
    <property type="entry name" value="ARM"/>
    <property type="match status" value="5"/>
</dbReference>
<dbReference type="GO" id="GO:0009653">
    <property type="term" value="P:anatomical structure morphogenesis"/>
    <property type="evidence" value="ECO:0007669"/>
    <property type="project" value="TreeGrafter"/>
</dbReference>
<dbReference type="InterPro" id="IPR016024">
    <property type="entry name" value="ARM-type_fold"/>
</dbReference>
<keyword evidence="5" id="KW-1185">Reference proteome</keyword>
<organism evidence="4 5">
    <name type="scientific">Mytilus coruscus</name>
    <name type="common">Sea mussel</name>
    <dbReference type="NCBI Taxonomy" id="42192"/>
    <lineage>
        <taxon>Eukaryota</taxon>
        <taxon>Metazoa</taxon>
        <taxon>Spiralia</taxon>
        <taxon>Lophotrochozoa</taxon>
        <taxon>Mollusca</taxon>
        <taxon>Bivalvia</taxon>
        <taxon>Autobranchia</taxon>
        <taxon>Pteriomorphia</taxon>
        <taxon>Mytilida</taxon>
        <taxon>Mytiloidea</taxon>
        <taxon>Mytilidae</taxon>
        <taxon>Mytilinae</taxon>
        <taxon>Mytilus</taxon>
    </lineage>
</organism>
<proteinExistence type="predicted"/>
<dbReference type="GO" id="GO:0005829">
    <property type="term" value="C:cytosol"/>
    <property type="evidence" value="ECO:0007669"/>
    <property type="project" value="TreeGrafter"/>
</dbReference>
<dbReference type="PROSITE" id="PS50176">
    <property type="entry name" value="ARM_REPEAT"/>
    <property type="match status" value="1"/>
</dbReference>
<evidence type="ECO:0000313" key="4">
    <source>
        <dbReference type="EMBL" id="CAC5396164.1"/>
    </source>
</evidence>
<dbReference type="Pfam" id="PF00651">
    <property type="entry name" value="BTB"/>
    <property type="match status" value="1"/>
</dbReference>
<sequence length="1200" mass="137026">MDQKARKTIQKLISKLDNSSENGIFNCLVEIRKNVLKTKEGISYLLKNGGIPKILQILQKSDTDNKSVDVILSTLGNLCMDSDARNMVRRSSGIEIIAHVFGESKTESIQNRCSRTLANLALTKENIVIILKADAAETLGKLLKSTKTKENILTYSRTVRLLVSNNRQMEKLLLDDVVLYLAKHLSDSEAEVKHSILRTIHEISAVSCSVGFASQIVSSGALPDILSLMLHSDSTIVNQSITVINRLSNQPNFRAGLGSAGGIKIILDIFHDKENDIDKNTLLNILCMCCKDGVNRIKIRDNEILELFIECLYKDEYRLLHDKVISALQCFLYDDPSISVLLEHGLIKVLVSHLQRVAKFESVVCQAEDLIPTFINKDQMNEEMLKEQEMFKKLYQFPHQVDSRCNGNVIEKNMKTKVQLDNVEGKEEKRKSVVYSMDSPSYIPHSSWDIDQYTKGEKCKQVFVKNDTESSEYSPLSTVSYYSPKSNSESSGESPTNSNQYSLSPSKFSFSSPGCSSWSVAESTPENWFSVSTVNKDPNYSMVCSIPYSCGSPEKCESPMASSPVPFQQDEAEFSSCESEDDELEDENSRNKIDKSKEKQCDVLLLDNITQIKMEETLDMNEIKHTVDKIDQTVEKQERETTIEQMPNVKGDSIKQNDTNHMETQTKRTKMTDDGSDIDVENPSKRRKLDSLESDLRSSRHVKETENQILILLSCVSQMNDPSQHIVTIETVCCLLDYLHKVDNPQPRAARILSRLAKNPLCFEKLLKMKFIMLVYYKLCLYKYEDEIDKLSKTDNCILQISQVKRCTDRRKSSGSDHYGYRNNSQYSFLDNLIKISESIPSDKNERKRSAADREKNVMTSEEEKSYFKAQVGLTLLQDLCIQADSHFGRGEVERLVYRYPDIIREWLAVDVLYILWLRGMHGHYFRRMHFLTKIFDILQNITVNTPKCQAALQGLVFLGKMNNFQMKCEDKSFRMDYVVHESEDCLNIVDVEPESEGCLNGVDMDISIDLEACKFDCAEVSHKVVFLVENQKLVCCRNLLSESSPLFTAMLHGKFLEANKNEIVIEDTTFYAFRYLIHYLYKCTDKCHVTGHFLVCDKSIENVYHCLEVFSLAIKYLVYRLQTFLLQVLSKHLMTAESCCHVFDFALLHDFSDLADDSVICVTKRGNNLERMRGLYKFICGQNKDAFLVTLKDLYTSSL</sequence>
<feature type="compositionally biased region" description="Acidic residues" evidence="2">
    <location>
        <begin position="570"/>
        <end position="586"/>
    </location>
</feature>
<feature type="compositionally biased region" description="Low complexity" evidence="2">
    <location>
        <begin position="480"/>
        <end position="503"/>
    </location>
</feature>
<dbReference type="PROSITE" id="PS50097">
    <property type="entry name" value="BTB"/>
    <property type="match status" value="1"/>
</dbReference>
<dbReference type="SUPFAM" id="SSF48371">
    <property type="entry name" value="ARM repeat"/>
    <property type="match status" value="1"/>
</dbReference>
<dbReference type="InterPro" id="IPR011989">
    <property type="entry name" value="ARM-like"/>
</dbReference>
<dbReference type="Proteomes" id="UP000507470">
    <property type="component" value="Unassembled WGS sequence"/>
</dbReference>
<dbReference type="InterPro" id="IPR055445">
    <property type="entry name" value="ARM_ARMC5"/>
</dbReference>
<dbReference type="Pfam" id="PF24768">
    <property type="entry name" value="ARM_ARMC5"/>
    <property type="match status" value="1"/>
</dbReference>
<dbReference type="PANTHER" id="PTHR23312">
    <property type="entry name" value="ARMC5 ARMADILLO REPEAT-CONTAINING -RELATED"/>
    <property type="match status" value="1"/>
</dbReference>
<feature type="region of interest" description="Disordered" evidence="2">
    <location>
        <begin position="555"/>
        <end position="593"/>
    </location>
</feature>
<dbReference type="CDD" id="cd18186">
    <property type="entry name" value="BTB_POZ_ZBTB_KLHL-like"/>
    <property type="match status" value="1"/>
</dbReference>
<reference evidence="4 5" key="1">
    <citation type="submission" date="2020-06" db="EMBL/GenBank/DDBJ databases">
        <authorList>
            <person name="Li R."/>
            <person name="Bekaert M."/>
        </authorList>
    </citation>
    <scope>NUCLEOTIDE SEQUENCE [LARGE SCALE GENOMIC DNA]</scope>
    <source>
        <strain evidence="5">wild</strain>
    </source>
</reference>